<name>A0A8J1UAN0_OWEFU</name>
<dbReference type="InterPro" id="IPR036396">
    <property type="entry name" value="Cyt_P450_sf"/>
</dbReference>
<dbReference type="GO" id="GO:0016712">
    <property type="term" value="F:oxidoreductase activity, acting on paired donors, with incorporation or reduction of molecular oxygen, reduced flavin or flavoprotein as one donor, and incorporation of one atom of oxygen"/>
    <property type="evidence" value="ECO:0007669"/>
    <property type="project" value="TreeGrafter"/>
</dbReference>
<comment type="cofactor">
    <cofactor evidence="4">
        <name>heme</name>
        <dbReference type="ChEBI" id="CHEBI:30413"/>
    </cofactor>
</comment>
<evidence type="ECO:0000256" key="1">
    <source>
        <dbReference type="ARBA" id="ARBA00010617"/>
    </source>
</evidence>
<dbReference type="Pfam" id="PF00067">
    <property type="entry name" value="p450"/>
    <property type="match status" value="1"/>
</dbReference>
<dbReference type="PANTHER" id="PTHR24300:SF375">
    <property type="entry name" value="CYTOCHROME P450 FAMILY"/>
    <property type="match status" value="1"/>
</dbReference>
<evidence type="ECO:0000313" key="6">
    <source>
        <dbReference type="EMBL" id="CAH1795493.1"/>
    </source>
</evidence>
<evidence type="ECO:0000256" key="5">
    <source>
        <dbReference type="RuleBase" id="RU000461"/>
    </source>
</evidence>
<keyword evidence="3 4" id="KW-0408">Iron</keyword>
<dbReference type="InterPro" id="IPR002401">
    <property type="entry name" value="Cyt_P450_E_grp-I"/>
</dbReference>
<comment type="caution">
    <text evidence="6">The sequence shown here is derived from an EMBL/GenBank/DDBJ whole genome shotgun (WGS) entry which is preliminary data.</text>
</comment>
<dbReference type="SUPFAM" id="SSF48264">
    <property type="entry name" value="Cytochrome P450"/>
    <property type="match status" value="1"/>
</dbReference>
<keyword evidence="7" id="KW-1185">Reference proteome</keyword>
<dbReference type="Proteomes" id="UP000749559">
    <property type="component" value="Unassembled WGS sequence"/>
</dbReference>
<dbReference type="AlphaFoldDB" id="A0A8J1UAN0"/>
<organism evidence="6 7">
    <name type="scientific">Owenia fusiformis</name>
    <name type="common">Polychaete worm</name>
    <dbReference type="NCBI Taxonomy" id="6347"/>
    <lineage>
        <taxon>Eukaryota</taxon>
        <taxon>Metazoa</taxon>
        <taxon>Spiralia</taxon>
        <taxon>Lophotrochozoa</taxon>
        <taxon>Annelida</taxon>
        <taxon>Polychaeta</taxon>
        <taxon>Sedentaria</taxon>
        <taxon>Canalipalpata</taxon>
        <taxon>Sabellida</taxon>
        <taxon>Oweniida</taxon>
        <taxon>Oweniidae</taxon>
        <taxon>Owenia</taxon>
    </lineage>
</organism>
<evidence type="ECO:0000256" key="2">
    <source>
        <dbReference type="ARBA" id="ARBA00022723"/>
    </source>
</evidence>
<evidence type="ECO:0000313" key="7">
    <source>
        <dbReference type="Proteomes" id="UP000749559"/>
    </source>
</evidence>
<dbReference type="GO" id="GO:0006082">
    <property type="term" value="P:organic acid metabolic process"/>
    <property type="evidence" value="ECO:0007669"/>
    <property type="project" value="TreeGrafter"/>
</dbReference>
<dbReference type="PRINTS" id="PR00463">
    <property type="entry name" value="EP450I"/>
</dbReference>
<keyword evidence="5" id="KW-0560">Oxidoreductase</keyword>
<dbReference type="PROSITE" id="PS00086">
    <property type="entry name" value="CYTOCHROME_P450"/>
    <property type="match status" value="1"/>
</dbReference>
<keyword evidence="5" id="KW-0503">Monooxygenase</keyword>
<proteinExistence type="inferred from homology"/>
<feature type="non-terminal residue" evidence="6">
    <location>
        <position position="1"/>
    </location>
</feature>
<dbReference type="EMBL" id="CAIIXF020000009">
    <property type="protein sequence ID" value="CAH1795493.1"/>
    <property type="molecule type" value="Genomic_DNA"/>
</dbReference>
<dbReference type="InterPro" id="IPR001128">
    <property type="entry name" value="Cyt_P450"/>
</dbReference>
<keyword evidence="4 5" id="KW-0349">Heme</keyword>
<dbReference type="Gene3D" id="1.10.630.10">
    <property type="entry name" value="Cytochrome P450"/>
    <property type="match status" value="1"/>
</dbReference>
<comment type="similarity">
    <text evidence="1 5">Belongs to the cytochrome P450 family.</text>
</comment>
<sequence length="135" mass="15386">IMRTNIVQPISTIQCSANHVTNCKGYELCPRTVVMANWYAVHNDPTHWTKPEVFNPERFLDKNNCLNKDVHFTPFSMGKRKCAGIQLSQIELFLMFATLLQQFEITPEEDTGLPSLEPLLGSAAQEPQPHKARFI</sequence>
<keyword evidence="2 4" id="KW-0479">Metal-binding</keyword>
<feature type="binding site" description="axial binding residue" evidence="4">
    <location>
        <position position="82"/>
    </location>
    <ligand>
        <name>heme</name>
        <dbReference type="ChEBI" id="CHEBI:30413"/>
    </ligand>
    <ligandPart>
        <name>Fe</name>
        <dbReference type="ChEBI" id="CHEBI:18248"/>
    </ligandPart>
</feature>
<dbReference type="OrthoDB" id="6141508at2759"/>
<evidence type="ECO:0000256" key="4">
    <source>
        <dbReference type="PIRSR" id="PIRSR602401-1"/>
    </source>
</evidence>
<dbReference type="InterPro" id="IPR050182">
    <property type="entry name" value="Cytochrome_P450_fam2"/>
</dbReference>
<dbReference type="InterPro" id="IPR017972">
    <property type="entry name" value="Cyt_P450_CS"/>
</dbReference>
<reference evidence="6" key="1">
    <citation type="submission" date="2022-03" db="EMBL/GenBank/DDBJ databases">
        <authorList>
            <person name="Martin C."/>
        </authorList>
    </citation>
    <scope>NUCLEOTIDE SEQUENCE</scope>
</reference>
<protein>
    <submittedName>
        <fullName evidence="6">Uncharacterized protein</fullName>
    </submittedName>
</protein>
<accession>A0A8J1UAN0</accession>
<dbReference type="GO" id="GO:0020037">
    <property type="term" value="F:heme binding"/>
    <property type="evidence" value="ECO:0007669"/>
    <property type="project" value="InterPro"/>
</dbReference>
<dbReference type="GO" id="GO:0005506">
    <property type="term" value="F:iron ion binding"/>
    <property type="evidence" value="ECO:0007669"/>
    <property type="project" value="InterPro"/>
</dbReference>
<gene>
    <name evidence="6" type="ORF">OFUS_LOCUS20026</name>
</gene>
<evidence type="ECO:0000256" key="3">
    <source>
        <dbReference type="ARBA" id="ARBA00023004"/>
    </source>
</evidence>
<dbReference type="GO" id="GO:0005737">
    <property type="term" value="C:cytoplasm"/>
    <property type="evidence" value="ECO:0007669"/>
    <property type="project" value="TreeGrafter"/>
</dbReference>
<dbReference type="PANTHER" id="PTHR24300">
    <property type="entry name" value="CYTOCHROME P450 508A4-RELATED"/>
    <property type="match status" value="1"/>
</dbReference>
<dbReference type="GO" id="GO:0006805">
    <property type="term" value="P:xenobiotic metabolic process"/>
    <property type="evidence" value="ECO:0007669"/>
    <property type="project" value="TreeGrafter"/>
</dbReference>